<feature type="domain" description="Heparan-alpha-glucosaminide N-acetyltransferase catalytic" evidence="2">
    <location>
        <begin position="5"/>
        <end position="221"/>
    </location>
</feature>
<feature type="transmembrane region" description="Helical" evidence="1">
    <location>
        <begin position="97"/>
        <end position="114"/>
    </location>
</feature>
<feature type="transmembrane region" description="Helical" evidence="1">
    <location>
        <begin position="121"/>
        <end position="141"/>
    </location>
</feature>
<evidence type="ECO:0000313" key="3">
    <source>
        <dbReference type="EMBL" id="AGA68670.1"/>
    </source>
</evidence>
<protein>
    <submittedName>
        <fullName evidence="3">Putative membrane protein</fullName>
    </submittedName>
</protein>
<dbReference type="RefSeq" id="WP_015261666.1">
    <property type="nucleotide sequence ID" value="NC_019903.1"/>
</dbReference>
<evidence type="ECO:0000259" key="2">
    <source>
        <dbReference type="Pfam" id="PF07786"/>
    </source>
</evidence>
<dbReference type="Proteomes" id="UP000010797">
    <property type="component" value="Chromosome"/>
</dbReference>
<feature type="transmembrane region" description="Helical" evidence="1">
    <location>
        <begin position="73"/>
        <end position="91"/>
    </location>
</feature>
<dbReference type="OrthoDB" id="9807591at2"/>
<keyword evidence="1" id="KW-1133">Transmembrane helix</keyword>
<gene>
    <name evidence="3" type="ordered locus">Desdi_1156</name>
</gene>
<dbReference type="STRING" id="871963.Desdi_1156"/>
<reference evidence="4" key="1">
    <citation type="submission" date="2012-02" db="EMBL/GenBank/DDBJ databases">
        <title>Complete sequence of Desulfitobacterium dichloroeliminans LMG P-21439.</title>
        <authorList>
            <person name="Lucas S."/>
            <person name="Han J."/>
            <person name="Lapidus A."/>
            <person name="Cheng J.-F."/>
            <person name="Goodwin L."/>
            <person name="Pitluck S."/>
            <person name="Peters L."/>
            <person name="Ovchinnikova G."/>
            <person name="Teshima H."/>
            <person name="Detter J.C."/>
            <person name="Han C."/>
            <person name="Tapia R."/>
            <person name="Land M."/>
            <person name="Hauser L."/>
            <person name="Kyrpides N."/>
            <person name="Ivanova N."/>
            <person name="Pagani I."/>
            <person name="Kruse T."/>
            <person name="de Vos W.M."/>
            <person name="Boon N."/>
            <person name="Smidt H."/>
            <person name="Woyke T."/>
        </authorList>
    </citation>
    <scope>NUCLEOTIDE SEQUENCE [LARGE SCALE GENOMIC DNA]</scope>
    <source>
        <strain evidence="4">LMG P-21439 / DCA1</strain>
    </source>
</reference>
<evidence type="ECO:0000256" key="1">
    <source>
        <dbReference type="SAM" id="Phobius"/>
    </source>
</evidence>
<dbReference type="KEGG" id="ddl:Desdi_1156"/>
<evidence type="ECO:0000313" key="4">
    <source>
        <dbReference type="Proteomes" id="UP000010797"/>
    </source>
</evidence>
<organism evidence="3 4">
    <name type="scientific">Desulfitobacterium dichloroeliminans (strain LMG P-21439 / DCA1)</name>
    <dbReference type="NCBI Taxonomy" id="871963"/>
    <lineage>
        <taxon>Bacteria</taxon>
        <taxon>Bacillati</taxon>
        <taxon>Bacillota</taxon>
        <taxon>Clostridia</taxon>
        <taxon>Eubacteriales</taxon>
        <taxon>Desulfitobacteriaceae</taxon>
        <taxon>Desulfitobacterium</taxon>
    </lineage>
</organism>
<name>L0F6M5_DESDL</name>
<feature type="transmembrane region" description="Helical" evidence="1">
    <location>
        <begin position="161"/>
        <end position="178"/>
    </location>
</feature>
<keyword evidence="4" id="KW-1185">Reference proteome</keyword>
<feature type="transmembrane region" description="Helical" evidence="1">
    <location>
        <begin position="43"/>
        <end position="61"/>
    </location>
</feature>
<dbReference type="EMBL" id="CP003344">
    <property type="protein sequence ID" value="AGA68670.1"/>
    <property type="molecule type" value="Genomic_DNA"/>
</dbReference>
<keyword evidence="1" id="KW-0472">Membrane</keyword>
<feature type="transmembrane region" description="Helical" evidence="1">
    <location>
        <begin position="7"/>
        <end position="27"/>
    </location>
</feature>
<dbReference type="eggNOG" id="COG3503">
    <property type="taxonomic scope" value="Bacteria"/>
</dbReference>
<dbReference type="AlphaFoldDB" id="L0F6M5"/>
<keyword evidence="1" id="KW-0812">Transmembrane</keyword>
<dbReference type="InterPro" id="IPR012429">
    <property type="entry name" value="HGSNAT_cat"/>
</dbReference>
<proteinExistence type="predicted"/>
<sequence length="238" mass="27400">MEKQRILEIDILRTIAIILMVVFHFIYDLDTFTNLDINVRDPFWYYIGRVSAFSFMFVSGVSSCFSRHPVKNGIKIFAYGLGITVVTFIFLREDYVRFGILHFLGISMVLNPLFSILPRLALIPLALFSFLIGQILKISLINSAWLLPIGVTYPNFSSIDYYPLFPYIGVTILGVFFYRTFYINGKGLLDAEQIPILNSKKPQFLIRMMSHHSLGIYLIHQLILLSIIFLVQAALQIR</sequence>
<feature type="transmembrane region" description="Helical" evidence="1">
    <location>
        <begin position="214"/>
        <end position="235"/>
    </location>
</feature>
<accession>L0F6M5</accession>
<dbReference type="HOGENOM" id="CLU_067755_0_1_9"/>
<dbReference type="Pfam" id="PF07786">
    <property type="entry name" value="HGSNAT_cat"/>
    <property type="match status" value="1"/>
</dbReference>